<reference evidence="1" key="1">
    <citation type="journal article" date="2014" name="Front. Microbiol.">
        <title>High frequency of phylogenetically diverse reductive dehalogenase-homologous genes in deep subseafloor sedimentary metagenomes.</title>
        <authorList>
            <person name="Kawai M."/>
            <person name="Futagami T."/>
            <person name="Toyoda A."/>
            <person name="Takaki Y."/>
            <person name="Nishi S."/>
            <person name="Hori S."/>
            <person name="Arai W."/>
            <person name="Tsubouchi T."/>
            <person name="Morono Y."/>
            <person name="Uchiyama I."/>
            <person name="Ito T."/>
            <person name="Fujiyama A."/>
            <person name="Inagaki F."/>
            <person name="Takami H."/>
        </authorList>
    </citation>
    <scope>NUCLEOTIDE SEQUENCE</scope>
    <source>
        <strain evidence="1">Expedition CK06-06</strain>
    </source>
</reference>
<dbReference type="AlphaFoldDB" id="X0W0A3"/>
<protein>
    <recommendedName>
        <fullName evidence="2">Alkyl hydroperoxide reductase subunit C/ Thiol specific antioxidant domain-containing protein</fullName>
    </recommendedName>
</protein>
<sequence>MTNNDKGLAVGTKAPLFETLDIDKNEVSLTNLLESHRGVLIDFFRGNW</sequence>
<dbReference type="EMBL" id="BARS01035282">
    <property type="protein sequence ID" value="GAG16787.1"/>
    <property type="molecule type" value="Genomic_DNA"/>
</dbReference>
<organism evidence="1">
    <name type="scientific">marine sediment metagenome</name>
    <dbReference type="NCBI Taxonomy" id="412755"/>
    <lineage>
        <taxon>unclassified sequences</taxon>
        <taxon>metagenomes</taxon>
        <taxon>ecological metagenomes</taxon>
    </lineage>
</organism>
<accession>X0W0A3</accession>
<name>X0W0A3_9ZZZZ</name>
<proteinExistence type="predicted"/>
<comment type="caution">
    <text evidence="1">The sequence shown here is derived from an EMBL/GenBank/DDBJ whole genome shotgun (WGS) entry which is preliminary data.</text>
</comment>
<dbReference type="Gene3D" id="3.40.30.10">
    <property type="entry name" value="Glutaredoxin"/>
    <property type="match status" value="1"/>
</dbReference>
<evidence type="ECO:0008006" key="2">
    <source>
        <dbReference type="Google" id="ProtNLM"/>
    </source>
</evidence>
<gene>
    <name evidence="1" type="ORF">S01H1_54380</name>
</gene>
<evidence type="ECO:0000313" key="1">
    <source>
        <dbReference type="EMBL" id="GAG16787.1"/>
    </source>
</evidence>